<dbReference type="GO" id="GO:0045944">
    <property type="term" value="P:positive regulation of transcription by RNA polymerase II"/>
    <property type="evidence" value="ECO:0007669"/>
    <property type="project" value="InterPro"/>
</dbReference>
<dbReference type="Proteomes" id="UP000738402">
    <property type="component" value="Unassembled WGS sequence"/>
</dbReference>
<proteinExistence type="predicted"/>
<feature type="region of interest" description="Disordered" evidence="1">
    <location>
        <begin position="1"/>
        <end position="28"/>
    </location>
</feature>
<dbReference type="Pfam" id="PF08731">
    <property type="entry name" value="AFT"/>
    <property type="match status" value="1"/>
</dbReference>
<dbReference type="AlphaFoldDB" id="A0AAN6D1S5"/>
<organism evidence="2 3">
    <name type="scientific">Ogataea haglerorum</name>
    <dbReference type="NCBI Taxonomy" id="1937702"/>
    <lineage>
        <taxon>Eukaryota</taxon>
        <taxon>Fungi</taxon>
        <taxon>Dikarya</taxon>
        <taxon>Ascomycota</taxon>
        <taxon>Saccharomycotina</taxon>
        <taxon>Pichiomycetes</taxon>
        <taxon>Pichiales</taxon>
        <taxon>Pichiaceae</taxon>
        <taxon>Ogataea</taxon>
    </lineage>
</organism>
<feature type="compositionally biased region" description="Low complexity" evidence="1">
    <location>
        <begin position="215"/>
        <end position="233"/>
    </location>
</feature>
<accession>A0AAN6D1S5</accession>
<feature type="region of interest" description="Disordered" evidence="1">
    <location>
        <begin position="137"/>
        <end position="169"/>
    </location>
</feature>
<evidence type="ECO:0000256" key="1">
    <source>
        <dbReference type="SAM" id="MobiDB-lite"/>
    </source>
</evidence>
<dbReference type="GO" id="GO:0010106">
    <property type="term" value="P:cellular response to iron ion starvation"/>
    <property type="evidence" value="ECO:0007669"/>
    <property type="project" value="InterPro"/>
</dbReference>
<name>A0AAN6D1S5_9ASCO</name>
<sequence length="378" mass="41041">MGYQFEPPVANMKSSPSHSPCRSDGNSSEPLILDKKYFDDKQSIKPWLHSQLVSKGINIVIERSDDTKIVFKCKNSHSFASNAHSPKTAKVSKPATKDVGKRQKSNCCPFRIRANYSLRAKKWSIVVVNDQHNHALYPSGSSQADSDSRPDLGSSIQKPALTAPLIDKRRTFGPTNTLLMAAQTANTQLQPMPKFQLPLPINFGHMQQTPVQAGSDSLSTSKSSSSSSSPKLSFAEGANPAVKDAKAGRSTPQQQQRLSVLHIEINNLLLHLNTSSGLSDANKEETYFKIISTLKDTLKQQTPHTYSPTSGTNSPSHTLSHSTLFNYTTNNPQGSSSEKIMLPSISNTLHGSLQSIRTANGAGAVGVNAGGSYNQYYL</sequence>
<feature type="region of interest" description="Disordered" evidence="1">
    <location>
        <begin position="80"/>
        <end position="102"/>
    </location>
</feature>
<feature type="region of interest" description="Disordered" evidence="1">
    <location>
        <begin position="207"/>
        <end position="255"/>
    </location>
</feature>
<evidence type="ECO:0000313" key="2">
    <source>
        <dbReference type="EMBL" id="KAG7724712.1"/>
    </source>
</evidence>
<evidence type="ECO:0000313" key="3">
    <source>
        <dbReference type="Proteomes" id="UP000738402"/>
    </source>
</evidence>
<dbReference type="EMBL" id="JAHLUH010000015">
    <property type="protein sequence ID" value="KAG7724712.1"/>
    <property type="molecule type" value="Genomic_DNA"/>
</dbReference>
<evidence type="ECO:0008006" key="4">
    <source>
        <dbReference type="Google" id="ProtNLM"/>
    </source>
</evidence>
<protein>
    <recommendedName>
        <fullName evidence="4">FAR1 domain-containing protein</fullName>
    </recommendedName>
</protein>
<comment type="caution">
    <text evidence="2">The sequence shown here is derived from an EMBL/GenBank/DDBJ whole genome shotgun (WGS) entry which is preliminary data.</text>
</comment>
<dbReference type="InterPro" id="IPR014842">
    <property type="entry name" value="AFT"/>
</dbReference>
<feature type="compositionally biased region" description="Polar residues" evidence="1">
    <location>
        <begin position="12"/>
        <end position="28"/>
    </location>
</feature>
<reference evidence="2" key="1">
    <citation type="journal article" date="2021" name="G3 (Bethesda)">
        <title>Genomic diversity, chromosomal rearrangements, and interspecies hybridization in the ogataea polymorpha species complex.</title>
        <authorList>
            <person name="Hanson S.J."/>
            <person name="Cinneide E.O."/>
            <person name="Salzberg L.I."/>
            <person name="Wolfe K.H."/>
            <person name="McGowan J."/>
            <person name="Fitzpatrick D.A."/>
            <person name="Matlin K."/>
        </authorList>
    </citation>
    <scope>NUCLEOTIDE SEQUENCE</scope>
    <source>
        <strain evidence="2">83-405-1</strain>
    </source>
</reference>
<gene>
    <name evidence="2" type="ORF">KL933_004534</name>
</gene>
<dbReference type="GO" id="GO:0000981">
    <property type="term" value="F:DNA-binding transcription factor activity, RNA polymerase II-specific"/>
    <property type="evidence" value="ECO:0007669"/>
    <property type="project" value="InterPro"/>
</dbReference>